<dbReference type="AlphaFoldDB" id="A0A7J0BRE8"/>
<evidence type="ECO:0000313" key="2">
    <source>
        <dbReference type="Proteomes" id="UP000503820"/>
    </source>
</evidence>
<dbReference type="Proteomes" id="UP000503820">
    <property type="component" value="Unassembled WGS sequence"/>
</dbReference>
<reference evidence="1 2" key="1">
    <citation type="submission" date="2020-05" db="EMBL/GenBank/DDBJ databases">
        <title>Draft genome sequence of Desulfovibrio psychrotolerans JS1T.</title>
        <authorList>
            <person name="Ueno A."/>
            <person name="Tamazawa S."/>
            <person name="Tamamura S."/>
            <person name="Murakami T."/>
            <person name="Kiyama T."/>
            <person name="Inomata H."/>
            <person name="Amano Y."/>
            <person name="Miyakawa K."/>
            <person name="Tamaki H."/>
            <person name="Naganuma T."/>
            <person name="Kaneko K."/>
        </authorList>
    </citation>
    <scope>NUCLEOTIDE SEQUENCE [LARGE SCALE GENOMIC DNA]</scope>
    <source>
        <strain evidence="1 2">JS1</strain>
    </source>
</reference>
<comment type="caution">
    <text evidence="1">The sequence shown here is derived from an EMBL/GenBank/DDBJ whole genome shotgun (WGS) entry which is preliminary data.</text>
</comment>
<sequence length="165" mass="18707">MSIDFKDLASRHPLFSRLTGQVIWLLFEEHKASSEDIDAFMEHYLAWRNEQLSVMAALEANRGAYLRITTDPPLNTGNDAPHIASRPPCKHCRSLHGAILPASHPDIIRCLPPFALGCRCRAEIITTEQVPPNAPLIFSCEMPRRELHCASEWIFSVPWAKHRKS</sequence>
<protein>
    <submittedName>
        <fullName evidence="1">Uncharacterized protein</fullName>
    </submittedName>
</protein>
<keyword evidence="2" id="KW-1185">Reference proteome</keyword>
<organism evidence="1 2">
    <name type="scientific">Desulfovibrio psychrotolerans</name>
    <dbReference type="NCBI Taxonomy" id="415242"/>
    <lineage>
        <taxon>Bacteria</taxon>
        <taxon>Pseudomonadati</taxon>
        <taxon>Thermodesulfobacteriota</taxon>
        <taxon>Desulfovibrionia</taxon>
        <taxon>Desulfovibrionales</taxon>
        <taxon>Desulfovibrionaceae</taxon>
        <taxon>Desulfovibrio</taxon>
    </lineage>
</organism>
<gene>
    <name evidence="1" type="ORF">DSM19430T_04750</name>
</gene>
<name>A0A7J0BRE8_9BACT</name>
<dbReference type="EMBL" id="BLVP01000001">
    <property type="protein sequence ID" value="GFM35791.1"/>
    <property type="molecule type" value="Genomic_DNA"/>
</dbReference>
<dbReference type="RefSeq" id="WP_174408464.1">
    <property type="nucleotide sequence ID" value="NZ_BLVP01000001.1"/>
</dbReference>
<proteinExistence type="predicted"/>
<accession>A0A7J0BRE8</accession>
<evidence type="ECO:0000313" key="1">
    <source>
        <dbReference type="EMBL" id="GFM35791.1"/>
    </source>
</evidence>